<dbReference type="Proteomes" id="UP000054560">
    <property type="component" value="Unassembled WGS sequence"/>
</dbReference>
<feature type="non-terminal residue" evidence="2">
    <location>
        <position position="1"/>
    </location>
</feature>
<dbReference type="EMBL" id="KQ248634">
    <property type="protein sequence ID" value="KNC71515.1"/>
    <property type="molecule type" value="Genomic_DNA"/>
</dbReference>
<evidence type="ECO:0000313" key="2">
    <source>
        <dbReference type="EMBL" id="KNC71515.1"/>
    </source>
</evidence>
<dbReference type="GeneID" id="25916448"/>
<accession>A0A0L0F467</accession>
<evidence type="ECO:0000256" key="1">
    <source>
        <dbReference type="SAM" id="MobiDB-lite"/>
    </source>
</evidence>
<protein>
    <submittedName>
        <fullName evidence="2">Uncharacterized protein</fullName>
    </submittedName>
</protein>
<keyword evidence="3" id="KW-1185">Reference proteome</keyword>
<dbReference type="RefSeq" id="XP_014145417.1">
    <property type="nucleotide sequence ID" value="XM_014289942.1"/>
</dbReference>
<proteinExistence type="predicted"/>
<gene>
    <name evidence="2" type="ORF">SARC_15944</name>
</gene>
<reference evidence="2 3" key="1">
    <citation type="submission" date="2011-02" db="EMBL/GenBank/DDBJ databases">
        <title>The Genome Sequence of Sphaeroforma arctica JP610.</title>
        <authorList>
            <consortium name="The Broad Institute Genome Sequencing Platform"/>
            <person name="Russ C."/>
            <person name="Cuomo C."/>
            <person name="Young S.K."/>
            <person name="Zeng Q."/>
            <person name="Gargeya S."/>
            <person name="Alvarado L."/>
            <person name="Berlin A."/>
            <person name="Chapman S.B."/>
            <person name="Chen Z."/>
            <person name="Freedman E."/>
            <person name="Gellesch M."/>
            <person name="Goldberg J."/>
            <person name="Griggs A."/>
            <person name="Gujja S."/>
            <person name="Heilman E."/>
            <person name="Heiman D."/>
            <person name="Howarth C."/>
            <person name="Mehta T."/>
            <person name="Neiman D."/>
            <person name="Pearson M."/>
            <person name="Roberts A."/>
            <person name="Saif S."/>
            <person name="Shea T."/>
            <person name="Shenoy N."/>
            <person name="Sisk P."/>
            <person name="Stolte C."/>
            <person name="Sykes S."/>
            <person name="White J."/>
            <person name="Yandava C."/>
            <person name="Burger G."/>
            <person name="Gray M.W."/>
            <person name="Holland P.W.H."/>
            <person name="King N."/>
            <person name="Lang F.B.F."/>
            <person name="Roger A.J."/>
            <person name="Ruiz-Trillo I."/>
            <person name="Haas B."/>
            <person name="Nusbaum C."/>
            <person name="Birren B."/>
        </authorList>
    </citation>
    <scope>NUCLEOTIDE SEQUENCE [LARGE SCALE GENOMIC DNA]</scope>
    <source>
        <strain evidence="2 3">JP610</strain>
    </source>
</reference>
<name>A0A0L0F467_9EUKA</name>
<dbReference type="AlphaFoldDB" id="A0A0L0F467"/>
<sequence>NLKTSTLGGAENPGRGAPNHRKGRGHRRSTSMTSGQVSKLDLDYFDLGTGSADLLAKALGMVVKDHNVTHNTISGVSISALGGKFNANSSCDLDEAANRPYSRSEGAT</sequence>
<feature type="compositionally biased region" description="Basic residues" evidence="1">
    <location>
        <begin position="18"/>
        <end position="29"/>
    </location>
</feature>
<organism evidence="2 3">
    <name type="scientific">Sphaeroforma arctica JP610</name>
    <dbReference type="NCBI Taxonomy" id="667725"/>
    <lineage>
        <taxon>Eukaryota</taxon>
        <taxon>Ichthyosporea</taxon>
        <taxon>Ichthyophonida</taxon>
        <taxon>Sphaeroforma</taxon>
    </lineage>
</organism>
<evidence type="ECO:0000313" key="3">
    <source>
        <dbReference type="Proteomes" id="UP000054560"/>
    </source>
</evidence>
<feature type="region of interest" description="Disordered" evidence="1">
    <location>
        <begin position="1"/>
        <end position="35"/>
    </location>
</feature>